<evidence type="ECO:0000256" key="1">
    <source>
        <dbReference type="SAM" id="MobiDB-lite"/>
    </source>
</evidence>
<evidence type="ECO:0000313" key="3">
    <source>
        <dbReference type="EMBL" id="KIK97508.1"/>
    </source>
</evidence>
<dbReference type="GO" id="GO:0005682">
    <property type="term" value="C:U5 snRNP"/>
    <property type="evidence" value="ECO:0007669"/>
    <property type="project" value="InterPro"/>
</dbReference>
<dbReference type="InterPro" id="IPR035445">
    <property type="entry name" value="GYF-like_dom_sf"/>
</dbReference>
<gene>
    <name evidence="3" type="ORF">PAXRUDRAFT_824850</name>
</gene>
<dbReference type="EMBL" id="KN824932">
    <property type="protein sequence ID" value="KIK97508.1"/>
    <property type="molecule type" value="Genomic_DNA"/>
</dbReference>
<dbReference type="AlphaFoldDB" id="A0A0D0DTX6"/>
<feature type="compositionally biased region" description="Acidic residues" evidence="1">
    <location>
        <begin position="148"/>
        <end position="162"/>
    </location>
</feature>
<proteinExistence type="predicted"/>
<name>A0A0D0DTX6_9AGAM</name>
<feature type="non-terminal residue" evidence="3">
    <location>
        <position position="1"/>
    </location>
</feature>
<dbReference type="Proteomes" id="UP000054538">
    <property type="component" value="Unassembled WGS sequence"/>
</dbReference>
<keyword evidence="4" id="KW-1185">Reference proteome</keyword>
<accession>A0A0D0DTX6</accession>
<evidence type="ECO:0000259" key="2">
    <source>
        <dbReference type="PROSITE" id="PS50829"/>
    </source>
</evidence>
<organism evidence="3 4">
    <name type="scientific">Paxillus rubicundulus Ve08.2h10</name>
    <dbReference type="NCBI Taxonomy" id="930991"/>
    <lineage>
        <taxon>Eukaryota</taxon>
        <taxon>Fungi</taxon>
        <taxon>Dikarya</taxon>
        <taxon>Basidiomycota</taxon>
        <taxon>Agaricomycotina</taxon>
        <taxon>Agaricomycetes</taxon>
        <taxon>Agaricomycetidae</taxon>
        <taxon>Boletales</taxon>
        <taxon>Paxilineae</taxon>
        <taxon>Paxillaceae</taxon>
        <taxon>Paxillus</taxon>
    </lineage>
</organism>
<dbReference type="OrthoDB" id="331341at2759"/>
<feature type="domain" description="GYF" evidence="2">
    <location>
        <begin position="354"/>
        <end position="409"/>
    </location>
</feature>
<dbReference type="FunCoup" id="A0A0D0DTX6">
    <property type="interactions" value="629"/>
</dbReference>
<protein>
    <recommendedName>
        <fullName evidence="2">GYF domain-containing protein</fullName>
    </recommendedName>
</protein>
<evidence type="ECO:0000313" key="4">
    <source>
        <dbReference type="Proteomes" id="UP000054538"/>
    </source>
</evidence>
<dbReference type="Gene3D" id="3.30.1490.40">
    <property type="match status" value="1"/>
</dbReference>
<dbReference type="SUPFAM" id="SSF55277">
    <property type="entry name" value="GYF domain"/>
    <property type="match status" value="1"/>
</dbReference>
<dbReference type="PANTHER" id="PTHR13138">
    <property type="entry name" value="PROTEIN LIN1"/>
    <property type="match status" value="1"/>
</dbReference>
<dbReference type="HOGENOM" id="CLU_024456_1_0_1"/>
<feature type="compositionally biased region" description="Acidic residues" evidence="1">
    <location>
        <begin position="74"/>
        <end position="83"/>
    </location>
</feature>
<dbReference type="Pfam" id="PF02213">
    <property type="entry name" value="GYF"/>
    <property type="match status" value="1"/>
</dbReference>
<feature type="region of interest" description="Disordered" evidence="1">
    <location>
        <begin position="1"/>
        <end position="167"/>
    </location>
</feature>
<feature type="compositionally biased region" description="Basic and acidic residues" evidence="1">
    <location>
        <begin position="109"/>
        <end position="135"/>
    </location>
</feature>
<dbReference type="InParanoid" id="A0A0D0DTX6"/>
<dbReference type="InterPro" id="IPR039905">
    <property type="entry name" value="CD2BP2/Lin1"/>
</dbReference>
<dbReference type="InterPro" id="IPR003169">
    <property type="entry name" value="GYF"/>
</dbReference>
<dbReference type="PROSITE" id="PS50829">
    <property type="entry name" value="GYF"/>
    <property type="match status" value="1"/>
</dbReference>
<dbReference type="PANTHER" id="PTHR13138:SF3">
    <property type="entry name" value="CD2 ANTIGEN CYTOPLASMIC TAIL-BINDING PROTEIN 2"/>
    <property type="match status" value="1"/>
</dbReference>
<reference evidence="3 4" key="1">
    <citation type="submission" date="2014-04" db="EMBL/GenBank/DDBJ databases">
        <authorList>
            <consortium name="DOE Joint Genome Institute"/>
            <person name="Kuo A."/>
            <person name="Kohler A."/>
            <person name="Jargeat P."/>
            <person name="Nagy L.G."/>
            <person name="Floudas D."/>
            <person name="Copeland A."/>
            <person name="Barry K.W."/>
            <person name="Cichocki N."/>
            <person name="Veneault-Fourrey C."/>
            <person name="LaButti K."/>
            <person name="Lindquist E.A."/>
            <person name="Lipzen A."/>
            <person name="Lundell T."/>
            <person name="Morin E."/>
            <person name="Murat C."/>
            <person name="Sun H."/>
            <person name="Tunlid A."/>
            <person name="Henrissat B."/>
            <person name="Grigoriev I.V."/>
            <person name="Hibbett D.S."/>
            <person name="Martin F."/>
            <person name="Nordberg H.P."/>
            <person name="Cantor M.N."/>
            <person name="Hua S.X."/>
        </authorList>
    </citation>
    <scope>NUCLEOTIDE SEQUENCE [LARGE SCALE GENOMIC DNA]</scope>
    <source>
        <strain evidence="3 4">Ve08.2h10</strain>
    </source>
</reference>
<reference evidence="4" key="2">
    <citation type="submission" date="2015-01" db="EMBL/GenBank/DDBJ databases">
        <title>Evolutionary Origins and Diversification of the Mycorrhizal Mutualists.</title>
        <authorList>
            <consortium name="DOE Joint Genome Institute"/>
            <consortium name="Mycorrhizal Genomics Consortium"/>
            <person name="Kohler A."/>
            <person name="Kuo A."/>
            <person name="Nagy L.G."/>
            <person name="Floudas D."/>
            <person name="Copeland A."/>
            <person name="Barry K.W."/>
            <person name="Cichocki N."/>
            <person name="Veneault-Fourrey C."/>
            <person name="LaButti K."/>
            <person name="Lindquist E.A."/>
            <person name="Lipzen A."/>
            <person name="Lundell T."/>
            <person name="Morin E."/>
            <person name="Murat C."/>
            <person name="Riley R."/>
            <person name="Ohm R."/>
            <person name="Sun H."/>
            <person name="Tunlid A."/>
            <person name="Henrissat B."/>
            <person name="Grigoriev I.V."/>
            <person name="Hibbett D.S."/>
            <person name="Martin F."/>
        </authorList>
    </citation>
    <scope>NUCLEOTIDE SEQUENCE [LARGE SCALE GENOMIC DNA]</scope>
    <source>
        <strain evidence="4">Ve08.2h10</strain>
    </source>
</reference>
<sequence>MLSDSATVQNMQSRAARKRSAASAGESSIPHPPITKKTRFVDPSDDPVNFAEEVDNALENPNTKRKGRVRNEGYESDSSDDGEGVVFSRRKDEAGEGAGEDDDDMFAMAERDAKKDKEDEICGAGKKEEFLRLGDIEGQEFNESGRESDEDEEDEPEDEDEAELRKRAGMGYEISSFNMREEMEEGKFAADGTYVKAFDPHAVHDRWMDGLDEKEIKKTRRRKRQQDRIQREKIKAEERELEQSGGKSALELQLVGMLKRGETVLEALQRLGAKSKNSIIQKKQAVHNSAMVVDKQPAKGMPDIDLITHLASNIMSLGDTDIYSKTYEELVRAVRASGQVGPDWVPTSADVKYEYRWNIPGQQPGEAYGPFSEEEMKMWFKAAYFGELGEKVKVRTVEGEWGDWDDVVV</sequence>
<feature type="compositionally biased region" description="Polar residues" evidence="1">
    <location>
        <begin position="1"/>
        <end position="12"/>
    </location>
</feature>
<dbReference type="STRING" id="930991.A0A0D0DTX6"/>